<comment type="caution">
    <text evidence="1">The sequence shown here is derived from an EMBL/GenBank/DDBJ whole genome shotgun (WGS) entry which is preliminary data.</text>
</comment>
<dbReference type="AlphaFoldDB" id="A0A841AC26"/>
<proteinExistence type="predicted"/>
<dbReference type="EMBL" id="JACHLZ010000001">
    <property type="protein sequence ID" value="MBB5830905.1"/>
    <property type="molecule type" value="Genomic_DNA"/>
</dbReference>
<name>A0A841AC26_9MICO</name>
<organism evidence="1 2">
    <name type="scientific">Brachybacterium aquaticum</name>
    <dbReference type="NCBI Taxonomy" id="1432564"/>
    <lineage>
        <taxon>Bacteria</taxon>
        <taxon>Bacillati</taxon>
        <taxon>Actinomycetota</taxon>
        <taxon>Actinomycetes</taxon>
        <taxon>Micrococcales</taxon>
        <taxon>Dermabacteraceae</taxon>
        <taxon>Brachybacterium</taxon>
    </lineage>
</organism>
<evidence type="ECO:0000313" key="2">
    <source>
        <dbReference type="Proteomes" id="UP000588158"/>
    </source>
</evidence>
<keyword evidence="2" id="KW-1185">Reference proteome</keyword>
<reference evidence="1 2" key="1">
    <citation type="submission" date="2020-08" db="EMBL/GenBank/DDBJ databases">
        <title>Sequencing the genomes of 1000 actinobacteria strains.</title>
        <authorList>
            <person name="Klenk H.-P."/>
        </authorList>
    </citation>
    <scope>NUCLEOTIDE SEQUENCE [LARGE SCALE GENOMIC DNA]</scope>
    <source>
        <strain evidence="1 2">DSM 28796</strain>
    </source>
</reference>
<accession>A0A841AC26</accession>
<sequence>MDIQNHYYGHSAALALHAGLGSVRHIDGLLQHGWTVRSPSLVHFSDFARLPPGARRLVWSHDARGWDPAEDPFETTPIGAPFLYLSALTAQQPVAPLDAAVAFPVHDTRLVKLENDEATLARELAEQDGPSIVCLHPEDLERPEKLQVWLEHGHRVVSAGERRDPQFLGRILRLVRGARRVVSNQLSTAVVYAAAEGTPTEILGPDITIGSLGTDVSRRARELWPEFHETAPEDQARRTVALAELGHQHLLDPAALKEVLGWNHRAPGPFLSYWGGAPVRKAGAVLGLVKRTEGAQDAGSGQSPLVFLRHPLSHLPGRLPKVSERSALLPEPLVPGR</sequence>
<dbReference type="RefSeq" id="WP_184324450.1">
    <property type="nucleotide sequence ID" value="NZ_JACHLZ010000001.1"/>
</dbReference>
<dbReference type="Proteomes" id="UP000588158">
    <property type="component" value="Unassembled WGS sequence"/>
</dbReference>
<protein>
    <submittedName>
        <fullName evidence="1">Uncharacterized protein</fullName>
    </submittedName>
</protein>
<gene>
    <name evidence="1" type="ORF">HNR70_000718</name>
</gene>
<evidence type="ECO:0000313" key="1">
    <source>
        <dbReference type="EMBL" id="MBB5830905.1"/>
    </source>
</evidence>